<reference evidence="2" key="1">
    <citation type="submission" date="2020-11" db="EMBL/GenBank/DDBJ databases">
        <authorList>
            <person name="Tran Van P."/>
        </authorList>
    </citation>
    <scope>NUCLEOTIDE SEQUENCE</scope>
</reference>
<accession>A0A7R9CKN2</accession>
<name>A0A7R9CKN2_TIMPO</name>
<protein>
    <submittedName>
        <fullName evidence="2">Uncharacterized protein</fullName>
    </submittedName>
</protein>
<keyword evidence="1" id="KW-0175">Coiled coil</keyword>
<gene>
    <name evidence="2" type="ORF">TPSB3V08_LOCUS1621</name>
</gene>
<sequence length="250" mass="28597">MKLDYMRCYGRVMRMEKERIPKRMGGDEVYSKKTAKKTNKEIGGADNSKLAHFEEINRQLESTRFDLSTRNAELQEKVVHLQELTARLQSRNSELELGLEEKATADKGDVGQLAEQLDAANKQLIKVKAQHAGKIKNLKKQLDSLKKVSDANEEITRLQNKVAELEEDKGNLQLHLVDFDELKVRKATGHYLTPHFPSMPLQFRLGFTADGTVEDPTNLWVENYTYLHKITKLKGNYCGCVESTFSIRID</sequence>
<dbReference type="Gene3D" id="1.10.287.1490">
    <property type="match status" value="1"/>
</dbReference>
<evidence type="ECO:0000256" key="1">
    <source>
        <dbReference type="SAM" id="Coils"/>
    </source>
</evidence>
<dbReference type="EMBL" id="OD000587">
    <property type="protein sequence ID" value="CAD7398304.1"/>
    <property type="molecule type" value="Genomic_DNA"/>
</dbReference>
<feature type="coiled-coil region" evidence="1">
    <location>
        <begin position="57"/>
        <end position="175"/>
    </location>
</feature>
<dbReference type="AlphaFoldDB" id="A0A7R9CKN2"/>
<organism evidence="2">
    <name type="scientific">Timema poppense</name>
    <name type="common">Walking stick</name>
    <dbReference type="NCBI Taxonomy" id="170557"/>
    <lineage>
        <taxon>Eukaryota</taxon>
        <taxon>Metazoa</taxon>
        <taxon>Ecdysozoa</taxon>
        <taxon>Arthropoda</taxon>
        <taxon>Hexapoda</taxon>
        <taxon>Insecta</taxon>
        <taxon>Pterygota</taxon>
        <taxon>Neoptera</taxon>
        <taxon>Polyneoptera</taxon>
        <taxon>Phasmatodea</taxon>
        <taxon>Timematodea</taxon>
        <taxon>Timematoidea</taxon>
        <taxon>Timematidae</taxon>
        <taxon>Timema</taxon>
    </lineage>
</organism>
<evidence type="ECO:0000313" key="2">
    <source>
        <dbReference type="EMBL" id="CAD7398304.1"/>
    </source>
</evidence>
<proteinExistence type="predicted"/>